<dbReference type="InterPro" id="IPR023753">
    <property type="entry name" value="FAD/NAD-binding_dom"/>
</dbReference>
<keyword evidence="3" id="KW-0285">Flavoprotein</keyword>
<evidence type="ECO:0000259" key="10">
    <source>
        <dbReference type="Pfam" id="PF07992"/>
    </source>
</evidence>
<dbReference type="PRINTS" id="PR00411">
    <property type="entry name" value="PNDRDTASEI"/>
</dbReference>
<evidence type="ECO:0000256" key="5">
    <source>
        <dbReference type="ARBA" id="ARBA00022946"/>
    </source>
</evidence>
<evidence type="ECO:0000313" key="13">
    <source>
        <dbReference type="Proteomes" id="UP000238565"/>
    </source>
</evidence>
<organism evidence="12 13">
    <name type="scientific">Cloacibacterium normanense</name>
    <dbReference type="NCBI Taxonomy" id="237258"/>
    <lineage>
        <taxon>Bacteria</taxon>
        <taxon>Pseudomonadati</taxon>
        <taxon>Bacteroidota</taxon>
        <taxon>Flavobacteriia</taxon>
        <taxon>Flavobacteriales</taxon>
        <taxon>Weeksellaceae</taxon>
    </lineage>
</organism>
<feature type="domain" description="FAD/NAD(P)-binding" evidence="10">
    <location>
        <begin position="6"/>
        <end position="323"/>
    </location>
</feature>
<evidence type="ECO:0000256" key="7">
    <source>
        <dbReference type="ARBA" id="ARBA00023027"/>
    </source>
</evidence>
<gene>
    <name evidence="12" type="ORF">C3729_02270</name>
</gene>
<keyword evidence="9" id="KW-1133">Transmembrane helix</keyword>
<dbReference type="InterPro" id="IPR054585">
    <property type="entry name" value="NDH2-like_C"/>
</dbReference>
<evidence type="ECO:0000256" key="8">
    <source>
        <dbReference type="ARBA" id="ARBA00047599"/>
    </source>
</evidence>
<dbReference type="Pfam" id="PF22366">
    <property type="entry name" value="NDH2_C"/>
    <property type="match status" value="1"/>
</dbReference>
<dbReference type="GO" id="GO:0050136">
    <property type="term" value="F:NADH dehydrogenase (quinone) (non-electrogenic) activity"/>
    <property type="evidence" value="ECO:0007669"/>
    <property type="project" value="UniProtKB-EC"/>
</dbReference>
<evidence type="ECO:0000256" key="1">
    <source>
        <dbReference type="ARBA" id="ARBA00005272"/>
    </source>
</evidence>
<dbReference type="EC" id="1.6.5.9" evidence="2"/>
<dbReference type="PRINTS" id="PR00368">
    <property type="entry name" value="FADPNR"/>
</dbReference>
<sequence>MKDKEKVIVLGGGFAGLQFIKNLNPRKYRVLLIDKVNHHQFQPLFYQVAAAQIEPSSISFPFRKIFQGKKNVKVRMEEVIRVDAEKQHVFTNKNSYPYDHLILAMGCTTNFFGLEQFAKKAYTLKSTAEAIHIRNSFIQNFENMVSNSINTPEEHYNIVIVGAGPTGVELAGAFAEMKKNILSKDYPDLQTAKIKIIIIEGKEFPLSNMSTTTQKTALRYLQKLGVKLYFNALVKEYNNHTITLQDGREIKSSYVIWTGGIKANHIEGLTNAFIEKSGRVTVNRNHEVMGHNNIYAIGDMALMKTPKYPNGHPQVANVAINQGKNLAQIFNTSKSKEFIYRDLGSLATIGKFKAVADLPWLKMKGFFAWLFWMFLHLMLILSVKNKLIIFINWMWNFFTNDSSLRLILSAEKNKNYH</sequence>
<dbReference type="AlphaFoldDB" id="A0A2S7I8G1"/>
<accession>A0A2S7I8G1</accession>
<dbReference type="RefSeq" id="WP_104792645.1">
    <property type="nucleotide sequence ID" value="NZ_PTPZ01000001.1"/>
</dbReference>
<evidence type="ECO:0000256" key="6">
    <source>
        <dbReference type="ARBA" id="ARBA00023002"/>
    </source>
</evidence>
<evidence type="ECO:0000256" key="9">
    <source>
        <dbReference type="SAM" id="Phobius"/>
    </source>
</evidence>
<proteinExistence type="inferred from homology"/>
<keyword evidence="6" id="KW-0560">Oxidoreductase</keyword>
<keyword evidence="4" id="KW-0274">FAD</keyword>
<comment type="catalytic activity">
    <reaction evidence="8">
        <text>a quinone + NADH + H(+) = a quinol + NAD(+)</text>
        <dbReference type="Rhea" id="RHEA:46160"/>
        <dbReference type="ChEBI" id="CHEBI:15378"/>
        <dbReference type="ChEBI" id="CHEBI:24646"/>
        <dbReference type="ChEBI" id="CHEBI:57540"/>
        <dbReference type="ChEBI" id="CHEBI:57945"/>
        <dbReference type="ChEBI" id="CHEBI:132124"/>
        <dbReference type="EC" id="1.6.5.9"/>
    </reaction>
</comment>
<keyword evidence="5" id="KW-0809">Transit peptide</keyword>
<keyword evidence="9" id="KW-0812">Transmembrane</keyword>
<reference evidence="12 13" key="1">
    <citation type="submission" date="2018-02" db="EMBL/GenBank/DDBJ databases">
        <title>Draft genome sequence of bacterial isolates from marine environment.</title>
        <authorList>
            <person name="Singh S.K."/>
            <person name="Hill R."/>
            <person name="Major S."/>
            <person name="Cai H."/>
            <person name="Li Y."/>
        </authorList>
    </citation>
    <scope>NUCLEOTIDE SEQUENCE [LARGE SCALE GENOMIC DNA]</scope>
    <source>
        <strain evidence="12 13">IMET F</strain>
    </source>
</reference>
<evidence type="ECO:0000259" key="11">
    <source>
        <dbReference type="Pfam" id="PF22366"/>
    </source>
</evidence>
<dbReference type="PANTHER" id="PTHR43706:SF47">
    <property type="entry name" value="EXTERNAL NADH-UBIQUINONE OXIDOREDUCTASE 1, MITOCHONDRIAL-RELATED"/>
    <property type="match status" value="1"/>
</dbReference>
<dbReference type="Proteomes" id="UP000238565">
    <property type="component" value="Unassembled WGS sequence"/>
</dbReference>
<feature type="domain" description="External alternative NADH-ubiquinone oxidoreductase-like C-terminal" evidence="11">
    <location>
        <begin position="343"/>
        <end position="398"/>
    </location>
</feature>
<comment type="caution">
    <text evidence="12">The sequence shown here is derived from an EMBL/GenBank/DDBJ whole genome shotgun (WGS) entry which is preliminary data.</text>
</comment>
<evidence type="ECO:0000256" key="3">
    <source>
        <dbReference type="ARBA" id="ARBA00022630"/>
    </source>
</evidence>
<keyword evidence="9" id="KW-0472">Membrane</keyword>
<dbReference type="EMBL" id="PTPZ01000001">
    <property type="protein sequence ID" value="PPZ92852.1"/>
    <property type="molecule type" value="Genomic_DNA"/>
</dbReference>
<feature type="transmembrane region" description="Helical" evidence="9">
    <location>
        <begin position="366"/>
        <end position="383"/>
    </location>
</feature>
<keyword evidence="7" id="KW-0520">NAD</keyword>
<dbReference type="InterPro" id="IPR045024">
    <property type="entry name" value="NDH-2"/>
</dbReference>
<evidence type="ECO:0000313" key="12">
    <source>
        <dbReference type="EMBL" id="PPZ92852.1"/>
    </source>
</evidence>
<evidence type="ECO:0000256" key="4">
    <source>
        <dbReference type="ARBA" id="ARBA00022827"/>
    </source>
</evidence>
<comment type="similarity">
    <text evidence="1">Belongs to the NADH dehydrogenase family.</text>
</comment>
<dbReference type="SUPFAM" id="SSF51905">
    <property type="entry name" value="FAD/NAD(P)-binding domain"/>
    <property type="match status" value="2"/>
</dbReference>
<dbReference type="PANTHER" id="PTHR43706">
    <property type="entry name" value="NADH DEHYDROGENASE"/>
    <property type="match status" value="1"/>
</dbReference>
<name>A0A2S7I8G1_9FLAO</name>
<evidence type="ECO:0000256" key="2">
    <source>
        <dbReference type="ARBA" id="ARBA00012637"/>
    </source>
</evidence>
<dbReference type="InterPro" id="IPR036188">
    <property type="entry name" value="FAD/NAD-bd_sf"/>
</dbReference>
<dbReference type="Gene3D" id="3.50.50.100">
    <property type="match status" value="1"/>
</dbReference>
<protein>
    <recommendedName>
        <fullName evidence="2">NADH:ubiquinone reductase (non-electrogenic)</fullName>
        <ecNumber evidence="2">1.6.5.9</ecNumber>
    </recommendedName>
</protein>
<dbReference type="Pfam" id="PF07992">
    <property type="entry name" value="Pyr_redox_2"/>
    <property type="match status" value="1"/>
</dbReference>